<dbReference type="HOGENOM" id="CLU_1571126_0_0_1"/>
<gene>
    <name evidence="2" type="ORF">F503_03975</name>
</gene>
<evidence type="ECO:0000313" key="3">
    <source>
        <dbReference type="Proteomes" id="UP000016923"/>
    </source>
</evidence>
<dbReference type="EMBL" id="KE148180">
    <property type="protein sequence ID" value="EPE02390.1"/>
    <property type="molecule type" value="Genomic_DNA"/>
</dbReference>
<name>S3CP71_OPHP1</name>
<dbReference type="Proteomes" id="UP000016923">
    <property type="component" value="Unassembled WGS sequence"/>
</dbReference>
<evidence type="ECO:0000256" key="1">
    <source>
        <dbReference type="SAM" id="MobiDB-lite"/>
    </source>
</evidence>
<dbReference type="AlphaFoldDB" id="S3CP71"/>
<dbReference type="VEuPathDB" id="FungiDB:F503_03975"/>
<accession>S3CP71</accession>
<reference evidence="2 3" key="1">
    <citation type="journal article" date="2013" name="BMC Genomics">
        <title>The genome and transcriptome of the pine saprophyte Ophiostoma piceae, and a comparison with the bark beetle-associated pine pathogen Grosmannia clavigera.</title>
        <authorList>
            <person name="Haridas S."/>
            <person name="Wang Y."/>
            <person name="Lim L."/>
            <person name="Massoumi Alamouti S."/>
            <person name="Jackman S."/>
            <person name="Docking R."/>
            <person name="Robertson G."/>
            <person name="Birol I."/>
            <person name="Bohlmann J."/>
            <person name="Breuil C."/>
        </authorList>
    </citation>
    <scope>NUCLEOTIDE SEQUENCE [LARGE SCALE GENOMIC DNA]</scope>
    <source>
        <strain evidence="2 3">UAMH 11346</strain>
    </source>
</reference>
<feature type="region of interest" description="Disordered" evidence="1">
    <location>
        <begin position="117"/>
        <end position="170"/>
    </location>
</feature>
<protein>
    <submittedName>
        <fullName evidence="2">Uncharacterized protein</fullName>
    </submittedName>
</protein>
<keyword evidence="3" id="KW-1185">Reference proteome</keyword>
<feature type="compositionally biased region" description="Polar residues" evidence="1">
    <location>
        <begin position="148"/>
        <end position="160"/>
    </location>
</feature>
<proteinExistence type="predicted"/>
<feature type="region of interest" description="Disordered" evidence="1">
    <location>
        <begin position="56"/>
        <end position="76"/>
    </location>
</feature>
<evidence type="ECO:0000313" key="2">
    <source>
        <dbReference type="EMBL" id="EPE02390.1"/>
    </source>
</evidence>
<feature type="compositionally biased region" description="Polar residues" evidence="1">
    <location>
        <begin position="121"/>
        <end position="131"/>
    </location>
</feature>
<organism evidence="2 3">
    <name type="scientific">Ophiostoma piceae (strain UAMH 11346)</name>
    <name type="common">Sap stain fungus</name>
    <dbReference type="NCBI Taxonomy" id="1262450"/>
    <lineage>
        <taxon>Eukaryota</taxon>
        <taxon>Fungi</taxon>
        <taxon>Dikarya</taxon>
        <taxon>Ascomycota</taxon>
        <taxon>Pezizomycotina</taxon>
        <taxon>Sordariomycetes</taxon>
        <taxon>Sordariomycetidae</taxon>
        <taxon>Ophiostomatales</taxon>
        <taxon>Ophiostomataceae</taxon>
        <taxon>Ophiostoma</taxon>
    </lineage>
</organism>
<sequence>MNTATAGRSLDSEESITPLSAPLLSSAIYAHLLFNISPQSAPLHHRRIPYPPFHTPPRRTGIQHCTSHPPASRSSTRLKRIQYTLVSSALSSHLIPSHPVGIHHISITLRRQCTRAIPRTSLEQQSTTSSPDARRRSTQPTLRHAVTVSISQDAPASSASRVPRGPQFNT</sequence>